<dbReference type="Gramene" id="KCW48109">
    <property type="protein sequence ID" value="KCW48109"/>
    <property type="gene ID" value="EUGRSUZ_K01844"/>
</dbReference>
<accession>A0A059A2Z3</accession>
<evidence type="ECO:0000313" key="1">
    <source>
        <dbReference type="EMBL" id="KCW48109.1"/>
    </source>
</evidence>
<proteinExistence type="predicted"/>
<reference evidence="1" key="1">
    <citation type="submission" date="2013-07" db="EMBL/GenBank/DDBJ databases">
        <title>The genome of Eucalyptus grandis.</title>
        <authorList>
            <person name="Schmutz J."/>
            <person name="Hayes R."/>
            <person name="Myburg A."/>
            <person name="Tuskan G."/>
            <person name="Grattapaglia D."/>
            <person name="Rokhsar D.S."/>
        </authorList>
    </citation>
    <scope>NUCLEOTIDE SEQUENCE</scope>
    <source>
        <tissue evidence="1">Leaf extractions</tissue>
    </source>
</reference>
<protein>
    <submittedName>
        <fullName evidence="1">Uncharacterized protein</fullName>
    </submittedName>
</protein>
<sequence>MLDARLVMANKHAFGTITDTHMAISSDQYPKRIAYDAGLSLHAKVSDMSATLIGHGLVPNENLMGI</sequence>
<name>A0A059A2Z3_EUCGR</name>
<dbReference type="AlphaFoldDB" id="A0A059A2Z3"/>
<gene>
    <name evidence="1" type="ORF">EUGRSUZ_K01844</name>
</gene>
<organism evidence="1">
    <name type="scientific">Eucalyptus grandis</name>
    <name type="common">Flooded gum</name>
    <dbReference type="NCBI Taxonomy" id="71139"/>
    <lineage>
        <taxon>Eukaryota</taxon>
        <taxon>Viridiplantae</taxon>
        <taxon>Streptophyta</taxon>
        <taxon>Embryophyta</taxon>
        <taxon>Tracheophyta</taxon>
        <taxon>Spermatophyta</taxon>
        <taxon>Magnoliopsida</taxon>
        <taxon>eudicotyledons</taxon>
        <taxon>Gunneridae</taxon>
        <taxon>Pentapetalae</taxon>
        <taxon>rosids</taxon>
        <taxon>malvids</taxon>
        <taxon>Myrtales</taxon>
        <taxon>Myrtaceae</taxon>
        <taxon>Myrtoideae</taxon>
        <taxon>Eucalypteae</taxon>
        <taxon>Eucalyptus</taxon>
    </lineage>
</organism>
<dbReference type="EMBL" id="KK198763">
    <property type="protein sequence ID" value="KCW48109.1"/>
    <property type="molecule type" value="Genomic_DNA"/>
</dbReference>
<dbReference type="InParanoid" id="A0A059A2Z3"/>